<sequence length="291" mass="32273">MTRLSYLPLSTSSTSPKDQESGGIIDTFLRKSVWVWPEEGGYPAPMVPGDEQRAFRKTLSIPRRKEAKSTTIVITVDNYFQLYVNGVLLHEADRTHDWGKPIAFTVPVSGEKVVYAVRAINKYADIGLWQPSPAGLRMGVEVHYTDGTTSGVSFTGQDKSWLSERLFPEGWEEPEFDDRRWKPAQVMPNAFANGPVWGSLERPHKLWVATTLPPANPTFAQPTLPPDLPAIATPAPTAHLGLSEHAMKLQNAFSSGEYAGFAVGLCLGAVLASTILTFMFSRRRIREGKEW</sequence>
<dbReference type="AlphaFoldDB" id="A0A4Y7SSJ5"/>
<keyword evidence="2" id="KW-0812">Transmembrane</keyword>
<dbReference type="Gene3D" id="2.60.120.260">
    <property type="entry name" value="Galactose-binding domain-like"/>
    <property type="match status" value="1"/>
</dbReference>
<evidence type="ECO:0000313" key="4">
    <source>
        <dbReference type="Proteomes" id="UP000298030"/>
    </source>
</evidence>
<dbReference type="EMBL" id="QPFP01000062">
    <property type="protein sequence ID" value="TEB24843.1"/>
    <property type="molecule type" value="Genomic_DNA"/>
</dbReference>
<gene>
    <name evidence="3" type="ORF">FA13DRAFT_1279708</name>
</gene>
<evidence type="ECO:0000256" key="2">
    <source>
        <dbReference type="SAM" id="Phobius"/>
    </source>
</evidence>
<evidence type="ECO:0000313" key="3">
    <source>
        <dbReference type="EMBL" id="TEB24843.1"/>
    </source>
</evidence>
<feature type="region of interest" description="Disordered" evidence="1">
    <location>
        <begin position="1"/>
        <end position="22"/>
    </location>
</feature>
<feature type="compositionally biased region" description="Low complexity" evidence="1">
    <location>
        <begin position="1"/>
        <end position="16"/>
    </location>
</feature>
<reference evidence="3 4" key="1">
    <citation type="journal article" date="2019" name="Nat. Ecol. Evol.">
        <title>Megaphylogeny resolves global patterns of mushroom evolution.</title>
        <authorList>
            <person name="Varga T."/>
            <person name="Krizsan K."/>
            <person name="Foldi C."/>
            <person name="Dima B."/>
            <person name="Sanchez-Garcia M."/>
            <person name="Sanchez-Ramirez S."/>
            <person name="Szollosi G.J."/>
            <person name="Szarkandi J.G."/>
            <person name="Papp V."/>
            <person name="Albert L."/>
            <person name="Andreopoulos W."/>
            <person name="Angelini C."/>
            <person name="Antonin V."/>
            <person name="Barry K.W."/>
            <person name="Bougher N.L."/>
            <person name="Buchanan P."/>
            <person name="Buyck B."/>
            <person name="Bense V."/>
            <person name="Catcheside P."/>
            <person name="Chovatia M."/>
            <person name="Cooper J."/>
            <person name="Damon W."/>
            <person name="Desjardin D."/>
            <person name="Finy P."/>
            <person name="Geml J."/>
            <person name="Haridas S."/>
            <person name="Hughes K."/>
            <person name="Justo A."/>
            <person name="Karasinski D."/>
            <person name="Kautmanova I."/>
            <person name="Kiss B."/>
            <person name="Kocsube S."/>
            <person name="Kotiranta H."/>
            <person name="LaButti K.M."/>
            <person name="Lechner B.E."/>
            <person name="Liimatainen K."/>
            <person name="Lipzen A."/>
            <person name="Lukacs Z."/>
            <person name="Mihaltcheva S."/>
            <person name="Morgado L.N."/>
            <person name="Niskanen T."/>
            <person name="Noordeloos M.E."/>
            <person name="Ohm R.A."/>
            <person name="Ortiz-Santana B."/>
            <person name="Ovrebo C."/>
            <person name="Racz N."/>
            <person name="Riley R."/>
            <person name="Savchenko A."/>
            <person name="Shiryaev A."/>
            <person name="Soop K."/>
            <person name="Spirin V."/>
            <person name="Szebenyi C."/>
            <person name="Tomsovsky M."/>
            <person name="Tulloss R.E."/>
            <person name="Uehling J."/>
            <person name="Grigoriev I.V."/>
            <person name="Vagvolgyi C."/>
            <person name="Papp T."/>
            <person name="Martin F.M."/>
            <person name="Miettinen O."/>
            <person name="Hibbett D.S."/>
            <person name="Nagy L.G."/>
        </authorList>
    </citation>
    <scope>NUCLEOTIDE SEQUENCE [LARGE SCALE GENOMIC DNA]</scope>
    <source>
        <strain evidence="3 4">FP101781</strain>
    </source>
</reference>
<dbReference type="Proteomes" id="UP000298030">
    <property type="component" value="Unassembled WGS sequence"/>
</dbReference>
<accession>A0A4Y7SSJ5</accession>
<keyword evidence="2" id="KW-1133">Transmembrane helix</keyword>
<proteinExistence type="predicted"/>
<dbReference type="OrthoDB" id="3062325at2759"/>
<dbReference type="STRING" id="71717.A0A4Y7SSJ5"/>
<evidence type="ECO:0000256" key="1">
    <source>
        <dbReference type="SAM" id="MobiDB-lite"/>
    </source>
</evidence>
<comment type="caution">
    <text evidence="3">The sequence shown here is derived from an EMBL/GenBank/DDBJ whole genome shotgun (WGS) entry which is preliminary data.</text>
</comment>
<protein>
    <recommendedName>
        <fullName evidence="5">Bacterial alpha-L-rhamnosidase N-terminal domain-containing protein</fullName>
    </recommendedName>
</protein>
<evidence type="ECO:0008006" key="5">
    <source>
        <dbReference type="Google" id="ProtNLM"/>
    </source>
</evidence>
<keyword evidence="2" id="KW-0472">Membrane</keyword>
<name>A0A4Y7SSJ5_COPMI</name>
<feature type="transmembrane region" description="Helical" evidence="2">
    <location>
        <begin position="258"/>
        <end position="280"/>
    </location>
</feature>
<keyword evidence="4" id="KW-1185">Reference proteome</keyword>
<organism evidence="3 4">
    <name type="scientific">Coprinellus micaceus</name>
    <name type="common">Glistening ink-cap mushroom</name>
    <name type="synonym">Coprinus micaceus</name>
    <dbReference type="NCBI Taxonomy" id="71717"/>
    <lineage>
        <taxon>Eukaryota</taxon>
        <taxon>Fungi</taxon>
        <taxon>Dikarya</taxon>
        <taxon>Basidiomycota</taxon>
        <taxon>Agaricomycotina</taxon>
        <taxon>Agaricomycetes</taxon>
        <taxon>Agaricomycetidae</taxon>
        <taxon>Agaricales</taxon>
        <taxon>Agaricineae</taxon>
        <taxon>Psathyrellaceae</taxon>
        <taxon>Coprinellus</taxon>
    </lineage>
</organism>